<accession>A0A914QH42</accession>
<dbReference type="WBParaSite" id="PDA_v2.g26605.t1">
    <property type="protein sequence ID" value="PDA_v2.g26605.t1"/>
    <property type="gene ID" value="PDA_v2.g26605"/>
</dbReference>
<keyword evidence="2" id="KW-1185">Reference proteome</keyword>
<dbReference type="Pfam" id="PF01683">
    <property type="entry name" value="EB"/>
    <property type="match status" value="2"/>
</dbReference>
<organism evidence="2 3">
    <name type="scientific">Panagrolaimus davidi</name>
    <dbReference type="NCBI Taxonomy" id="227884"/>
    <lineage>
        <taxon>Eukaryota</taxon>
        <taxon>Metazoa</taxon>
        <taxon>Ecdysozoa</taxon>
        <taxon>Nematoda</taxon>
        <taxon>Chromadorea</taxon>
        <taxon>Rhabditida</taxon>
        <taxon>Tylenchina</taxon>
        <taxon>Panagrolaimomorpha</taxon>
        <taxon>Panagrolaimoidea</taxon>
        <taxon>Panagrolaimidae</taxon>
        <taxon>Panagrolaimus</taxon>
    </lineage>
</organism>
<dbReference type="InterPro" id="IPR006149">
    <property type="entry name" value="EB_dom"/>
</dbReference>
<feature type="domain" description="EB" evidence="1">
    <location>
        <begin position="15"/>
        <end position="47"/>
    </location>
</feature>
<proteinExistence type="predicted"/>
<reference evidence="3" key="1">
    <citation type="submission" date="2022-11" db="UniProtKB">
        <authorList>
            <consortium name="WormBaseParasite"/>
        </authorList>
    </citation>
    <scope>IDENTIFICATION</scope>
</reference>
<evidence type="ECO:0000313" key="3">
    <source>
        <dbReference type="WBParaSite" id="PDA_v2.g26605.t1"/>
    </source>
</evidence>
<dbReference type="Proteomes" id="UP000887578">
    <property type="component" value="Unplaced"/>
</dbReference>
<sequence>MDIVVRILFVTAPSGYGSSCTYQSQCSFANSQCLSNICYCASGYDYDGYNCQGGGGGQIAPSNGLNCDVDEVAIFNKCYPTRRRGQQCFYDEQCILDDGLECFPGNGQDGICRDKIQSDQYPIPVGPGPVIFPPPLPQPPMIYPPSPQYPQPRPFPQFQQPPQITIITICCLKANSWPCCNCAINQVYINGRCYTTSLPGGSCQYDQQCTDPKANNPLYCGNGICRWVFSGNR</sequence>
<feature type="domain" description="EB" evidence="1">
    <location>
        <begin position="182"/>
        <end position="226"/>
    </location>
</feature>
<name>A0A914QH42_9BILA</name>
<protein>
    <submittedName>
        <fullName evidence="3">EB domain-containing protein</fullName>
    </submittedName>
</protein>
<evidence type="ECO:0000259" key="1">
    <source>
        <dbReference type="Pfam" id="PF01683"/>
    </source>
</evidence>
<evidence type="ECO:0000313" key="2">
    <source>
        <dbReference type="Proteomes" id="UP000887578"/>
    </source>
</evidence>
<dbReference type="AlphaFoldDB" id="A0A914QH42"/>